<sequence length="337" mass="35681">MTLLGVSTGVLADRTDLTGLLAYEPEVVEFYNYPRSMLAAIERFCARHGIRPALHTPVPYDEPSPLRRFAPTGPDPDEAATALRLTEATVRCAADLGALHVVVHFPSPYPPYPLAGFDSWCRDFLDAACGLAREHGVPVLVENLSAHPLLHTAEHYRDALAGRPELGLCLDVGHAHLLGPEHGPLGYARALGPVVRSMHLYNTTSARYPEHGHEPAHAGQSAADGYLPLAGLLPELLDLTGAPAVVLEHRPPAPGDPGPEQISRWIRALIGHRRPDRPTPDGPAARTPDSAGPRTPGGPGPRTPGGPAARTPGGPALRTPGEPARTAPTGPPRPAHT</sequence>
<keyword evidence="4" id="KW-1185">Reference proteome</keyword>
<geneLocation type="plasmid" evidence="3 4">
    <name>unnamed1</name>
</geneLocation>
<evidence type="ECO:0000259" key="2">
    <source>
        <dbReference type="Pfam" id="PF01261"/>
    </source>
</evidence>
<dbReference type="GO" id="GO:0016853">
    <property type="term" value="F:isomerase activity"/>
    <property type="evidence" value="ECO:0007669"/>
    <property type="project" value="UniProtKB-KW"/>
</dbReference>
<protein>
    <submittedName>
        <fullName evidence="3">Sugar phosphate isomerase/epimerase</fullName>
    </submittedName>
</protein>
<evidence type="ECO:0000313" key="3">
    <source>
        <dbReference type="EMBL" id="WUO51363.1"/>
    </source>
</evidence>
<feature type="compositionally biased region" description="Low complexity" evidence="1">
    <location>
        <begin position="305"/>
        <end position="328"/>
    </location>
</feature>
<organism evidence="3 4">
    <name type="scientific">Streptomyces goshikiensis</name>
    <dbReference type="NCBI Taxonomy" id="1942"/>
    <lineage>
        <taxon>Bacteria</taxon>
        <taxon>Bacillati</taxon>
        <taxon>Actinomycetota</taxon>
        <taxon>Actinomycetes</taxon>
        <taxon>Kitasatosporales</taxon>
        <taxon>Streptomycetaceae</taxon>
        <taxon>Streptomyces</taxon>
    </lineage>
</organism>
<reference evidence="3" key="1">
    <citation type="submission" date="2022-10" db="EMBL/GenBank/DDBJ databases">
        <title>The complete genomes of actinobacterial strains from the NBC collection.</title>
        <authorList>
            <person name="Joergensen T.S."/>
            <person name="Alvarez Arevalo M."/>
            <person name="Sterndorff E.B."/>
            <person name="Faurdal D."/>
            <person name="Vuksanovic O."/>
            <person name="Mourched A.-S."/>
            <person name="Charusanti P."/>
            <person name="Shaw S."/>
            <person name="Blin K."/>
            <person name="Weber T."/>
        </authorList>
    </citation>
    <scope>NUCLEOTIDE SEQUENCE</scope>
    <source>
        <strain evidence="3">NBC_00283</strain>
        <plasmid evidence="3">unnamed1</plasmid>
    </source>
</reference>
<name>A0ABZ1RXJ3_9ACTN</name>
<dbReference type="InterPro" id="IPR036237">
    <property type="entry name" value="Xyl_isomerase-like_sf"/>
</dbReference>
<dbReference type="RefSeq" id="WP_037792398.1">
    <property type="nucleotide sequence ID" value="NZ_CP108058.1"/>
</dbReference>
<dbReference type="EMBL" id="CP108058">
    <property type="protein sequence ID" value="WUO51363.1"/>
    <property type="molecule type" value="Genomic_DNA"/>
</dbReference>
<dbReference type="PANTHER" id="PTHR12110:SF53">
    <property type="entry name" value="BLR5974 PROTEIN"/>
    <property type="match status" value="1"/>
</dbReference>
<dbReference type="SUPFAM" id="SSF51658">
    <property type="entry name" value="Xylose isomerase-like"/>
    <property type="match status" value="1"/>
</dbReference>
<dbReference type="Proteomes" id="UP001432075">
    <property type="component" value="Plasmid unnamed1"/>
</dbReference>
<keyword evidence="3" id="KW-0413">Isomerase</keyword>
<dbReference type="InterPro" id="IPR013022">
    <property type="entry name" value="Xyl_isomerase-like_TIM-brl"/>
</dbReference>
<gene>
    <name evidence="3" type="ORF">OHU17_36495</name>
</gene>
<dbReference type="PANTHER" id="PTHR12110">
    <property type="entry name" value="HYDROXYPYRUVATE ISOMERASE"/>
    <property type="match status" value="1"/>
</dbReference>
<dbReference type="InterPro" id="IPR050312">
    <property type="entry name" value="IolE/XylAMocC-like"/>
</dbReference>
<accession>A0ABZ1RXJ3</accession>
<keyword evidence="3" id="KW-0614">Plasmid</keyword>
<evidence type="ECO:0000313" key="4">
    <source>
        <dbReference type="Proteomes" id="UP001432075"/>
    </source>
</evidence>
<proteinExistence type="predicted"/>
<dbReference type="Gene3D" id="3.20.20.150">
    <property type="entry name" value="Divalent-metal-dependent TIM barrel enzymes"/>
    <property type="match status" value="1"/>
</dbReference>
<evidence type="ECO:0000256" key="1">
    <source>
        <dbReference type="SAM" id="MobiDB-lite"/>
    </source>
</evidence>
<dbReference type="Pfam" id="PF01261">
    <property type="entry name" value="AP_endonuc_2"/>
    <property type="match status" value="1"/>
</dbReference>
<feature type="domain" description="Xylose isomerase-like TIM barrel" evidence="2">
    <location>
        <begin position="31"/>
        <end position="268"/>
    </location>
</feature>
<feature type="region of interest" description="Disordered" evidence="1">
    <location>
        <begin position="272"/>
        <end position="337"/>
    </location>
</feature>